<dbReference type="EMBL" id="MRTP01000001">
    <property type="protein sequence ID" value="OMF59051.1"/>
    <property type="molecule type" value="Genomic_DNA"/>
</dbReference>
<dbReference type="Pfam" id="PF04909">
    <property type="entry name" value="Amidohydro_2"/>
    <property type="match status" value="1"/>
</dbReference>
<evidence type="ECO:0000259" key="2">
    <source>
        <dbReference type="Pfam" id="PF04909"/>
    </source>
</evidence>
<reference evidence="3 4" key="1">
    <citation type="submission" date="2016-11" db="EMBL/GenBank/DDBJ databases">
        <title>Paenibacillus species isolates.</title>
        <authorList>
            <person name="Beno S.M."/>
        </authorList>
    </citation>
    <scope>NUCLEOTIDE SEQUENCE [LARGE SCALE GENOMIC DNA]</scope>
    <source>
        <strain evidence="3 4">FSL R5-0378</strain>
    </source>
</reference>
<dbReference type="SUPFAM" id="SSF51556">
    <property type="entry name" value="Metallo-dependent hydrolases"/>
    <property type="match status" value="1"/>
</dbReference>
<dbReference type="PANTHER" id="PTHR43569:SF2">
    <property type="entry name" value="AMIDOHYDROLASE-RELATED DOMAIN-CONTAINING PROTEIN"/>
    <property type="match status" value="1"/>
</dbReference>
<keyword evidence="3" id="KW-0378">Hydrolase</keyword>
<organism evidence="3 4">
    <name type="scientific">Paenibacillus rhizosphaerae</name>
    <dbReference type="NCBI Taxonomy" id="297318"/>
    <lineage>
        <taxon>Bacteria</taxon>
        <taxon>Bacillati</taxon>
        <taxon>Bacillota</taxon>
        <taxon>Bacilli</taxon>
        <taxon>Bacillales</taxon>
        <taxon>Paenibacillaceae</taxon>
        <taxon>Paenibacillus</taxon>
    </lineage>
</organism>
<accession>A0A1R1F4S6</accession>
<dbReference type="PANTHER" id="PTHR43569">
    <property type="entry name" value="AMIDOHYDROLASE"/>
    <property type="match status" value="1"/>
</dbReference>
<feature type="domain" description="Amidohydrolase-related" evidence="2">
    <location>
        <begin position="5"/>
        <end position="278"/>
    </location>
</feature>
<name>A0A1R1F4S6_9BACL</name>
<dbReference type="Gene3D" id="3.20.20.140">
    <property type="entry name" value="Metal-dependent hydrolases"/>
    <property type="match status" value="1"/>
</dbReference>
<evidence type="ECO:0000256" key="1">
    <source>
        <dbReference type="ARBA" id="ARBA00038310"/>
    </source>
</evidence>
<dbReference type="STRING" id="297318.BK138_04165"/>
<dbReference type="Proteomes" id="UP000187172">
    <property type="component" value="Unassembled WGS sequence"/>
</dbReference>
<evidence type="ECO:0000313" key="4">
    <source>
        <dbReference type="Proteomes" id="UP000187172"/>
    </source>
</evidence>
<dbReference type="InterPro" id="IPR052350">
    <property type="entry name" value="Metallo-dep_Lactonases"/>
</dbReference>
<evidence type="ECO:0000313" key="3">
    <source>
        <dbReference type="EMBL" id="OMF59051.1"/>
    </source>
</evidence>
<dbReference type="InterPro" id="IPR006680">
    <property type="entry name" value="Amidohydro-rel"/>
</dbReference>
<sequence>MAMRIDAHQHYWSIARDDYGWITPSIPVLYRDYQPSDLLPHLAEHHLDGTILVQAAPTYEETDYILELAAQDDRVLGVVGYMDLADDDHKDHFQRFAQHPKFVGFRLMIQDMEDADAILEPSYAASLKHYASLGVPVDLLVRSDQLDTLVRLIEQIPDLHAVIDHLAKPRIAAGEMEPWAGYMKKLASHPNLYCKLSGMVTEADHDGWKPDQLTPYVRHVLDCFGADRVMFGSDWPVCLMASSYDGVVDALMKTLPPNWGADESLKLFGGNAASFYRLKNET</sequence>
<dbReference type="InterPro" id="IPR032466">
    <property type="entry name" value="Metal_Hydrolase"/>
</dbReference>
<dbReference type="AlphaFoldDB" id="A0A1R1F4S6"/>
<gene>
    <name evidence="3" type="ORF">BK138_04165</name>
</gene>
<keyword evidence="4" id="KW-1185">Reference proteome</keyword>
<comment type="caution">
    <text evidence="3">The sequence shown here is derived from an EMBL/GenBank/DDBJ whole genome shotgun (WGS) entry which is preliminary data.</text>
</comment>
<protein>
    <submittedName>
        <fullName evidence="3">Amidohydrolase</fullName>
    </submittedName>
</protein>
<proteinExistence type="inferred from homology"/>
<comment type="similarity">
    <text evidence="1">Belongs to the metallo-dependent hydrolases superfamily.</text>
</comment>
<dbReference type="GO" id="GO:0016787">
    <property type="term" value="F:hydrolase activity"/>
    <property type="evidence" value="ECO:0007669"/>
    <property type="project" value="UniProtKB-KW"/>
</dbReference>